<dbReference type="InterPro" id="IPR036942">
    <property type="entry name" value="Beta-barrel_TonB_sf"/>
</dbReference>
<accession>A0A6A7ZNK5</accession>
<evidence type="ECO:0000256" key="12">
    <source>
        <dbReference type="RuleBase" id="RU003357"/>
    </source>
</evidence>
<evidence type="ECO:0000256" key="1">
    <source>
        <dbReference type="ARBA" id="ARBA00004571"/>
    </source>
</evidence>
<protein>
    <submittedName>
        <fullName evidence="17">TonB-dependent hemoglobin/transferrin/lactoferrin family receptor</fullName>
    </submittedName>
</protein>
<proteinExistence type="inferred from homology"/>
<dbReference type="InterPro" id="IPR010949">
    <property type="entry name" value="TonB_Hb/transfer/lactofer_rcpt"/>
</dbReference>
<feature type="region of interest" description="Disordered" evidence="13">
    <location>
        <begin position="229"/>
        <end position="257"/>
    </location>
</feature>
<evidence type="ECO:0000256" key="2">
    <source>
        <dbReference type="ARBA" id="ARBA00009810"/>
    </source>
</evidence>
<dbReference type="EMBL" id="WISP01000076">
    <property type="protein sequence ID" value="MQW04255.1"/>
    <property type="molecule type" value="Genomic_DNA"/>
</dbReference>
<dbReference type="InterPro" id="IPR011276">
    <property type="entry name" value="TonB_haem/Hb_rcpt"/>
</dbReference>
<keyword evidence="10 11" id="KW-0998">Cell outer membrane</keyword>
<keyword evidence="4 11" id="KW-1134">Transmembrane beta strand</keyword>
<comment type="caution">
    <text evidence="17">The sequence shown here is derived from an EMBL/GenBank/DDBJ whole genome shotgun (WGS) entry which is preliminary data.</text>
</comment>
<evidence type="ECO:0000256" key="14">
    <source>
        <dbReference type="SAM" id="SignalP"/>
    </source>
</evidence>
<keyword evidence="3 11" id="KW-0813">Transport</keyword>
<evidence type="ECO:0000256" key="7">
    <source>
        <dbReference type="ARBA" id="ARBA00023077"/>
    </source>
</evidence>
<keyword evidence="8 11" id="KW-0472">Membrane</keyword>
<dbReference type="AlphaFoldDB" id="A0A6A7ZNK5"/>
<dbReference type="InterPro" id="IPR037066">
    <property type="entry name" value="Plug_dom_sf"/>
</dbReference>
<dbReference type="CDD" id="cd01347">
    <property type="entry name" value="ligand_gated_channel"/>
    <property type="match status" value="1"/>
</dbReference>
<dbReference type="PANTHER" id="PTHR30069:SF29">
    <property type="entry name" value="HEMOGLOBIN AND HEMOGLOBIN-HAPTOGLOBIN-BINDING PROTEIN 1-RELATED"/>
    <property type="match status" value="1"/>
</dbReference>
<evidence type="ECO:0000256" key="3">
    <source>
        <dbReference type="ARBA" id="ARBA00022448"/>
    </source>
</evidence>
<dbReference type="InterPro" id="IPR000531">
    <property type="entry name" value="Beta-barrel_TonB"/>
</dbReference>
<evidence type="ECO:0000256" key="6">
    <source>
        <dbReference type="ARBA" id="ARBA00022729"/>
    </source>
</evidence>
<dbReference type="PROSITE" id="PS52016">
    <property type="entry name" value="TONB_DEPENDENT_REC_3"/>
    <property type="match status" value="1"/>
</dbReference>
<dbReference type="Gene3D" id="2.40.170.20">
    <property type="entry name" value="TonB-dependent receptor, beta-barrel domain"/>
    <property type="match status" value="1"/>
</dbReference>
<feature type="chain" id="PRO_5025491232" evidence="14">
    <location>
        <begin position="28"/>
        <end position="743"/>
    </location>
</feature>
<dbReference type="Pfam" id="PF07715">
    <property type="entry name" value="Plug"/>
    <property type="match status" value="1"/>
</dbReference>
<evidence type="ECO:0000256" key="8">
    <source>
        <dbReference type="ARBA" id="ARBA00023136"/>
    </source>
</evidence>
<comment type="similarity">
    <text evidence="2 11 12">Belongs to the TonB-dependent receptor family.</text>
</comment>
<dbReference type="GO" id="GO:0009279">
    <property type="term" value="C:cell outer membrane"/>
    <property type="evidence" value="ECO:0007669"/>
    <property type="project" value="UniProtKB-SubCell"/>
</dbReference>
<dbReference type="Gene3D" id="2.170.130.10">
    <property type="entry name" value="TonB-dependent receptor, plug domain"/>
    <property type="match status" value="1"/>
</dbReference>
<feature type="domain" description="TonB-dependent receptor plug" evidence="16">
    <location>
        <begin position="69"/>
        <end position="175"/>
    </location>
</feature>
<evidence type="ECO:0000256" key="4">
    <source>
        <dbReference type="ARBA" id="ARBA00022452"/>
    </source>
</evidence>
<evidence type="ECO:0000256" key="10">
    <source>
        <dbReference type="ARBA" id="ARBA00023237"/>
    </source>
</evidence>
<dbReference type="InterPro" id="IPR012910">
    <property type="entry name" value="Plug_dom"/>
</dbReference>
<comment type="subcellular location">
    <subcellularLocation>
        <location evidence="1 11">Cell outer membrane</location>
        <topology evidence="1 11">Multi-pass membrane protein</topology>
    </subcellularLocation>
</comment>
<evidence type="ECO:0000256" key="5">
    <source>
        <dbReference type="ARBA" id="ARBA00022692"/>
    </source>
</evidence>
<reference evidence="17" key="1">
    <citation type="journal article" date="2013" name="Genome Biol.">
        <title>Comparative genomics of the core and accessory genomes of 48 Sinorhizobium strains comprising five genospecies.</title>
        <authorList>
            <person name="Sugawara M."/>
            <person name="Epstein B."/>
            <person name="Badgley B.D."/>
            <person name="Unno T."/>
            <person name="Xu L."/>
            <person name="Reese J."/>
            <person name="Gyaneshwar P."/>
            <person name="Denny R."/>
            <person name="Mudge J."/>
            <person name="Bharti A.K."/>
            <person name="Farmer A.D."/>
            <person name="May G.D."/>
            <person name="Woodward J.E."/>
            <person name="Medigue C."/>
            <person name="Vallenet D."/>
            <person name="Lajus A."/>
            <person name="Rouy Z."/>
            <person name="Martinez-Vaz B."/>
            <person name="Tiffin P."/>
            <person name="Young N.D."/>
            <person name="Sadowsky M.J."/>
        </authorList>
    </citation>
    <scope>NUCLEOTIDE SEQUENCE</scope>
    <source>
        <strain evidence="17">M30</strain>
    </source>
</reference>
<evidence type="ECO:0000313" key="17">
    <source>
        <dbReference type="EMBL" id="MQW04255.1"/>
    </source>
</evidence>
<evidence type="ECO:0000256" key="11">
    <source>
        <dbReference type="PROSITE-ProRule" id="PRU01360"/>
    </source>
</evidence>
<feature type="signal peptide" evidence="14">
    <location>
        <begin position="1"/>
        <end position="27"/>
    </location>
</feature>
<dbReference type="NCBIfam" id="TIGR01785">
    <property type="entry name" value="TonB-hemin"/>
    <property type="match status" value="1"/>
</dbReference>
<dbReference type="RefSeq" id="WP_153318191.1">
    <property type="nucleotide sequence ID" value="NZ_WIRN01000031.1"/>
</dbReference>
<keyword evidence="7 12" id="KW-0798">TonB box</keyword>
<keyword evidence="5 11" id="KW-0812">Transmembrane</keyword>
<dbReference type="GO" id="GO:0015344">
    <property type="term" value="F:siderophore uptake transmembrane transporter activity"/>
    <property type="evidence" value="ECO:0007669"/>
    <property type="project" value="TreeGrafter"/>
</dbReference>
<gene>
    <name evidence="17" type="ORF">GHK45_10705</name>
</gene>
<dbReference type="SUPFAM" id="SSF56935">
    <property type="entry name" value="Porins"/>
    <property type="match status" value="1"/>
</dbReference>
<dbReference type="GO" id="GO:0044718">
    <property type="term" value="P:siderophore transmembrane transport"/>
    <property type="evidence" value="ECO:0007669"/>
    <property type="project" value="TreeGrafter"/>
</dbReference>
<dbReference type="InterPro" id="IPR039426">
    <property type="entry name" value="TonB-dep_rcpt-like"/>
</dbReference>
<evidence type="ECO:0000259" key="16">
    <source>
        <dbReference type="Pfam" id="PF07715"/>
    </source>
</evidence>
<keyword evidence="9 17" id="KW-0675">Receptor</keyword>
<dbReference type="PANTHER" id="PTHR30069">
    <property type="entry name" value="TONB-DEPENDENT OUTER MEMBRANE RECEPTOR"/>
    <property type="match status" value="1"/>
</dbReference>
<evidence type="ECO:0000259" key="15">
    <source>
        <dbReference type="Pfam" id="PF00593"/>
    </source>
</evidence>
<name>A0A6A7ZNK5_RHIML</name>
<feature type="domain" description="TonB-dependent receptor-like beta-barrel" evidence="15">
    <location>
        <begin position="285"/>
        <end position="701"/>
    </location>
</feature>
<sequence length="743" mass="80539">MLNRHHRLALLACTAAIFALPIPPVLAQSAPTETAAEGNANTTVLKKIVAKGDRLAGAQRGGIADTPLATEIDAKTLEEKQVTDLDDLGRSVDAGINASRADFGINLRGLSGPRIVTTIDGVPIPYISNSARQGAFASINANGGGDMFDFNSLSVVDIVRGADSSRGGSGMLGGAVVLRTLEPEDVISDGKDWGAIFRSIYDSEDDSIAGSVAGAHRFGQTSVLFQGSYRKGNERDNEGTVGGYGSARTEPNPTDLDQNNLLFKFRHELEGGHRIGLTAESFRRDADNDLRAEQGRRYKIGDYTGFEDRDRKRVSLDYDFEAASSDDFFSFARASLYWQDLERSSGSNGRTIADVPYGRDNSISNESVGFNGRAGKDFETGGFDHSLTFGLDVARSEWSQYTSAVCPTPATCPALNNQSEVPDVRSMTVGAILEDRISVGDSAFALTPGLRFDWFQYDPQLNAGFESNTGSGIFGDLKARDGVRLSPKLLATYDVTPDVELFAQWSMAFRAPTVDELYSRFYNPFGNYAQLGNPDLKPETGKGFEIGANFDTGELSGRVAAFHNIYDNFIETGDSINSDTGIREFKYANVNKARISGIELSALKTFDNGFNLHASLAYSYGKNEDEGTRLRTVAPFKAIIGGGYSQETFGVDVSTTVSAAMPDDNDSETFDAPGYGLVDMTGWWTPESFKGLRVEAGVYNIFDKKYFNALGVRGVDLASSSAQPRDFYSEPGRTFKVSLTQRF</sequence>
<dbReference type="NCBIfam" id="TIGR01786">
    <property type="entry name" value="TonB-hemlactrns"/>
    <property type="match status" value="1"/>
</dbReference>
<keyword evidence="6 14" id="KW-0732">Signal</keyword>
<evidence type="ECO:0000256" key="13">
    <source>
        <dbReference type="SAM" id="MobiDB-lite"/>
    </source>
</evidence>
<organism evidence="17">
    <name type="scientific">Rhizobium meliloti</name>
    <name type="common">Ensifer meliloti</name>
    <name type="synonym">Sinorhizobium meliloti</name>
    <dbReference type="NCBI Taxonomy" id="382"/>
    <lineage>
        <taxon>Bacteria</taxon>
        <taxon>Pseudomonadati</taxon>
        <taxon>Pseudomonadota</taxon>
        <taxon>Alphaproteobacteria</taxon>
        <taxon>Hyphomicrobiales</taxon>
        <taxon>Rhizobiaceae</taxon>
        <taxon>Sinorhizobium/Ensifer group</taxon>
        <taxon>Sinorhizobium</taxon>
    </lineage>
</organism>
<evidence type="ECO:0000256" key="9">
    <source>
        <dbReference type="ARBA" id="ARBA00023170"/>
    </source>
</evidence>
<dbReference type="Pfam" id="PF00593">
    <property type="entry name" value="TonB_dep_Rec_b-barrel"/>
    <property type="match status" value="1"/>
</dbReference>
<dbReference type="GO" id="GO:0015232">
    <property type="term" value="F:heme transmembrane transporter activity"/>
    <property type="evidence" value="ECO:0007669"/>
    <property type="project" value="InterPro"/>
</dbReference>